<dbReference type="InterPro" id="IPR043502">
    <property type="entry name" value="DNA/RNA_pol_sf"/>
</dbReference>
<protein>
    <recommendedName>
        <fullName evidence="1">Reverse transcriptase domain-containing protein</fullName>
    </recommendedName>
</protein>
<keyword evidence="3" id="KW-1185">Reference proteome</keyword>
<dbReference type="Gene3D" id="3.10.10.10">
    <property type="entry name" value="HIV Type 1 Reverse Transcriptase, subunit A, domain 1"/>
    <property type="match status" value="1"/>
</dbReference>
<proteinExistence type="predicted"/>
<dbReference type="Proteomes" id="UP000257109">
    <property type="component" value="Unassembled WGS sequence"/>
</dbReference>
<reference evidence="2" key="1">
    <citation type="submission" date="2018-05" db="EMBL/GenBank/DDBJ databases">
        <title>Draft genome of Mucuna pruriens seed.</title>
        <authorList>
            <person name="Nnadi N.E."/>
            <person name="Vos R."/>
            <person name="Hasami M.H."/>
            <person name="Devisetty U.K."/>
            <person name="Aguiy J.C."/>
        </authorList>
    </citation>
    <scope>NUCLEOTIDE SEQUENCE [LARGE SCALE GENOMIC DNA]</scope>
    <source>
        <strain evidence="2">JCA_2017</strain>
    </source>
</reference>
<dbReference type="SUPFAM" id="SSF56672">
    <property type="entry name" value="DNA/RNA polymerases"/>
    <property type="match status" value="1"/>
</dbReference>
<dbReference type="EMBL" id="QJKJ01015344">
    <property type="protein sequence ID" value="RDX62684.1"/>
    <property type="molecule type" value="Genomic_DNA"/>
</dbReference>
<feature type="domain" description="Reverse transcriptase" evidence="1">
    <location>
        <begin position="49"/>
        <end position="137"/>
    </location>
</feature>
<name>A0A371E9I1_MUCPR</name>
<dbReference type="PANTHER" id="PTHR24559">
    <property type="entry name" value="TRANSPOSON TY3-I GAG-POL POLYPROTEIN"/>
    <property type="match status" value="1"/>
</dbReference>
<dbReference type="InterPro" id="IPR053134">
    <property type="entry name" value="RNA-dir_DNA_polymerase"/>
</dbReference>
<feature type="non-terminal residue" evidence="2">
    <location>
        <position position="1"/>
    </location>
</feature>
<dbReference type="Gene3D" id="3.30.70.270">
    <property type="match status" value="1"/>
</dbReference>
<dbReference type="Pfam" id="PF00078">
    <property type="entry name" value="RVT_1"/>
    <property type="match status" value="1"/>
</dbReference>
<dbReference type="OrthoDB" id="1928766at2759"/>
<dbReference type="CDD" id="cd01647">
    <property type="entry name" value="RT_LTR"/>
    <property type="match status" value="1"/>
</dbReference>
<comment type="caution">
    <text evidence="2">The sequence shown here is derived from an EMBL/GenBank/DDBJ whole genome shotgun (WGS) entry which is preliminary data.</text>
</comment>
<dbReference type="InterPro" id="IPR043128">
    <property type="entry name" value="Rev_trsase/Diguanyl_cyclase"/>
</dbReference>
<evidence type="ECO:0000313" key="2">
    <source>
        <dbReference type="EMBL" id="RDX62684.1"/>
    </source>
</evidence>
<accession>A0A371E9I1</accession>
<dbReference type="InterPro" id="IPR000477">
    <property type="entry name" value="RT_dom"/>
</dbReference>
<dbReference type="AlphaFoldDB" id="A0A371E9I1"/>
<evidence type="ECO:0000259" key="1">
    <source>
        <dbReference type="Pfam" id="PF00078"/>
    </source>
</evidence>
<sequence length="138" mass="16036">MCELGYVYMDPYRMPKKKRAVKVETAKLLQARFIREVKYPNWLFNVVMVKKPSGKWRMCIDYTNLNNICLKDLYPLPSIEALVDRALGCGLLSFVDAYSGYNQIRMHPCDESKTTFITKGNFCYGVMYFGLKNARATF</sequence>
<evidence type="ECO:0000313" key="3">
    <source>
        <dbReference type="Proteomes" id="UP000257109"/>
    </source>
</evidence>
<dbReference type="STRING" id="157652.A0A371E9I1"/>
<gene>
    <name evidence="2" type="ORF">CR513_58958</name>
</gene>
<dbReference type="PANTHER" id="PTHR24559:SF444">
    <property type="entry name" value="REVERSE TRANSCRIPTASE DOMAIN-CONTAINING PROTEIN"/>
    <property type="match status" value="1"/>
</dbReference>
<organism evidence="2 3">
    <name type="scientific">Mucuna pruriens</name>
    <name type="common">Velvet bean</name>
    <name type="synonym">Dolichos pruriens</name>
    <dbReference type="NCBI Taxonomy" id="157652"/>
    <lineage>
        <taxon>Eukaryota</taxon>
        <taxon>Viridiplantae</taxon>
        <taxon>Streptophyta</taxon>
        <taxon>Embryophyta</taxon>
        <taxon>Tracheophyta</taxon>
        <taxon>Spermatophyta</taxon>
        <taxon>Magnoliopsida</taxon>
        <taxon>eudicotyledons</taxon>
        <taxon>Gunneridae</taxon>
        <taxon>Pentapetalae</taxon>
        <taxon>rosids</taxon>
        <taxon>fabids</taxon>
        <taxon>Fabales</taxon>
        <taxon>Fabaceae</taxon>
        <taxon>Papilionoideae</taxon>
        <taxon>50 kb inversion clade</taxon>
        <taxon>NPAAA clade</taxon>
        <taxon>indigoferoid/millettioid clade</taxon>
        <taxon>Phaseoleae</taxon>
        <taxon>Mucuna</taxon>
    </lineage>
</organism>